<evidence type="ECO:0000256" key="2">
    <source>
        <dbReference type="SAM" id="SignalP"/>
    </source>
</evidence>
<protein>
    <recommendedName>
        <fullName evidence="5">Lipoprotein</fullName>
    </recommendedName>
</protein>
<dbReference type="Proteomes" id="UP000464317">
    <property type="component" value="Chromosome"/>
</dbReference>
<name>A0A809SI50_9BACT</name>
<dbReference type="AlphaFoldDB" id="A0A809SI50"/>
<feature type="chain" id="PRO_5032696075" description="Lipoprotein" evidence="2">
    <location>
        <begin position="21"/>
        <end position="298"/>
    </location>
</feature>
<reference evidence="3 4" key="1">
    <citation type="submission" date="2020-01" db="EMBL/GenBank/DDBJ databases">
        <title>Complete genome sequence of Mycoplasma felis strain Myco-2.</title>
        <authorList>
            <person name="Kinoshita Y."/>
            <person name="Niwa H."/>
            <person name="Uchida-Fujii E."/>
            <person name="Nukada T."/>
        </authorList>
    </citation>
    <scope>NUCLEOTIDE SEQUENCE [LARGE SCALE GENOMIC DNA]</scope>
    <source>
        <strain evidence="3 4">Myco-2</strain>
    </source>
</reference>
<accession>A0A809SI50</accession>
<dbReference type="RefSeq" id="WP_161552948.1">
    <property type="nucleotide sequence ID" value="NZ_AP022325.1"/>
</dbReference>
<gene>
    <name evidence="3" type="ORF">JPM2_1160</name>
</gene>
<evidence type="ECO:0000313" key="4">
    <source>
        <dbReference type="Proteomes" id="UP000464317"/>
    </source>
</evidence>
<feature type="compositionally biased region" description="Basic and acidic residues" evidence="1">
    <location>
        <begin position="28"/>
        <end position="45"/>
    </location>
</feature>
<feature type="region of interest" description="Disordered" evidence="1">
    <location>
        <begin position="25"/>
        <end position="67"/>
    </location>
</feature>
<evidence type="ECO:0000313" key="3">
    <source>
        <dbReference type="EMBL" id="BBU47423.1"/>
    </source>
</evidence>
<evidence type="ECO:0008006" key="5">
    <source>
        <dbReference type="Google" id="ProtNLM"/>
    </source>
</evidence>
<keyword evidence="2" id="KW-0732">Signal</keyword>
<dbReference type="EMBL" id="AP022325">
    <property type="protein sequence ID" value="BBU47423.1"/>
    <property type="molecule type" value="Genomic_DNA"/>
</dbReference>
<organism evidence="3 4">
    <name type="scientific">Mycoplasmopsis felis</name>
    <dbReference type="NCBI Taxonomy" id="33923"/>
    <lineage>
        <taxon>Bacteria</taxon>
        <taxon>Bacillati</taxon>
        <taxon>Mycoplasmatota</taxon>
        <taxon>Mycoplasmoidales</taxon>
        <taxon>Metamycoplasmataceae</taxon>
        <taxon>Mycoplasmopsis</taxon>
    </lineage>
</organism>
<keyword evidence="4" id="KW-1185">Reference proteome</keyword>
<dbReference type="KEGG" id="mfel:JPM2_1160"/>
<proteinExistence type="predicted"/>
<sequence>MKKRLISLFISGFAMFGAISCGYTSESGSKKPITEVDTPIKKPSDDTQTPPETSPTPEPKPMDGDLKTGEVDNLVLPKINNPLKNSIYSYNNLAKYNDIFDKSTKNLKDEYKQAIKFLDDYLKSSNELLGLNVSEEELYIRFNNAFTSLVDKKDRGYQVNNKLFDEYPLVLEASLNELIEEYKNNPKLSAEFKEYLDDLDLKELVTSIKLNEEAKAKLLLTHEFYGSNFWKGNQHKYYNGVQEYIGELWFVRVNGPKPPFIYEVLKSSVKEALDKEALKNFKSKTTTSSGRLISSLFI</sequence>
<feature type="signal peptide" evidence="2">
    <location>
        <begin position="1"/>
        <end position="20"/>
    </location>
</feature>
<evidence type="ECO:0000256" key="1">
    <source>
        <dbReference type="SAM" id="MobiDB-lite"/>
    </source>
</evidence>
<dbReference type="PROSITE" id="PS51257">
    <property type="entry name" value="PROKAR_LIPOPROTEIN"/>
    <property type="match status" value="1"/>
</dbReference>